<dbReference type="RefSeq" id="XP_024353709.1">
    <property type="nucleotide sequence ID" value="XM_024491894.1"/>
</dbReference>
<protein>
    <submittedName>
        <fullName evidence="1">Uncharacterized protein</fullName>
    </submittedName>
</protein>
<sequence length="38" mass="4031">MFERIEVVFKSLAVNVAKDTSVMEGASAGACVRSPCNL</sequence>
<comment type="caution">
    <text evidence="1">The sequence shown here is derived from an EMBL/GenBank/DDBJ whole genome shotgun (WGS) entry which is preliminary data.</text>
</comment>
<accession>W6UN45</accession>
<evidence type="ECO:0000313" key="1">
    <source>
        <dbReference type="EMBL" id="EUB62513.1"/>
    </source>
</evidence>
<organism evidence="1 2">
    <name type="scientific">Echinococcus granulosus</name>
    <name type="common">Hydatid tapeworm</name>
    <dbReference type="NCBI Taxonomy" id="6210"/>
    <lineage>
        <taxon>Eukaryota</taxon>
        <taxon>Metazoa</taxon>
        <taxon>Spiralia</taxon>
        <taxon>Lophotrochozoa</taxon>
        <taxon>Platyhelminthes</taxon>
        <taxon>Cestoda</taxon>
        <taxon>Eucestoda</taxon>
        <taxon>Cyclophyllidea</taxon>
        <taxon>Taeniidae</taxon>
        <taxon>Echinococcus</taxon>
        <taxon>Echinococcus granulosus group</taxon>
    </lineage>
</organism>
<gene>
    <name evidence="1" type="ORF">EGR_02645</name>
</gene>
<evidence type="ECO:0000313" key="2">
    <source>
        <dbReference type="Proteomes" id="UP000019149"/>
    </source>
</evidence>
<reference evidence="1 2" key="1">
    <citation type="journal article" date="2013" name="Nat. Genet.">
        <title>The genome of the hydatid tapeworm Echinococcus granulosus.</title>
        <authorList>
            <person name="Zheng H."/>
            <person name="Zhang W."/>
            <person name="Zhang L."/>
            <person name="Zhang Z."/>
            <person name="Li J."/>
            <person name="Lu G."/>
            <person name="Zhu Y."/>
            <person name="Wang Y."/>
            <person name="Huang Y."/>
            <person name="Liu J."/>
            <person name="Kang H."/>
            <person name="Chen J."/>
            <person name="Wang L."/>
            <person name="Chen A."/>
            <person name="Yu S."/>
            <person name="Gao Z."/>
            <person name="Jin L."/>
            <person name="Gu W."/>
            <person name="Wang Z."/>
            <person name="Zhao L."/>
            <person name="Shi B."/>
            <person name="Wen H."/>
            <person name="Lin R."/>
            <person name="Jones M.K."/>
            <person name="Brejova B."/>
            <person name="Vinar T."/>
            <person name="Zhao G."/>
            <person name="McManus D.P."/>
            <person name="Chen Z."/>
            <person name="Zhou Y."/>
            <person name="Wang S."/>
        </authorList>
    </citation>
    <scope>NUCLEOTIDE SEQUENCE [LARGE SCALE GENOMIC DNA]</scope>
</reference>
<proteinExistence type="predicted"/>
<dbReference type="AlphaFoldDB" id="W6UN45"/>
<dbReference type="GeneID" id="36338360"/>
<dbReference type="Proteomes" id="UP000019149">
    <property type="component" value="Unassembled WGS sequence"/>
</dbReference>
<dbReference type="EMBL" id="APAU02000012">
    <property type="protein sequence ID" value="EUB62513.1"/>
    <property type="molecule type" value="Genomic_DNA"/>
</dbReference>
<dbReference type="KEGG" id="egl:EGR_02645"/>
<name>W6UN45_ECHGR</name>
<keyword evidence="2" id="KW-1185">Reference proteome</keyword>
<dbReference type="CTD" id="36338360"/>